<evidence type="ECO:0000313" key="2">
    <source>
        <dbReference type="Proteomes" id="UP000069771"/>
    </source>
</evidence>
<dbReference type="PANTHER" id="PTHR34071:SF2">
    <property type="entry name" value="FLAVIN-NUCLEOTIDE-BINDING PROTEIN"/>
    <property type="match status" value="1"/>
</dbReference>
<dbReference type="AlphaFoldDB" id="A0A140DX71"/>
<dbReference type="Gene3D" id="2.30.110.10">
    <property type="entry name" value="Electron Transport, Fmn-binding Protein, Chain A"/>
    <property type="match status" value="1"/>
</dbReference>
<proteinExistence type="predicted"/>
<dbReference type="PANTHER" id="PTHR34071">
    <property type="entry name" value="5-NITROIMIDAZOLE ANTIBIOTICS RESISTANCE PROTEIN, NIMA-FAMILY-RELATED PROTEIN-RELATED"/>
    <property type="match status" value="1"/>
</dbReference>
<evidence type="ECO:0000313" key="1">
    <source>
        <dbReference type="EMBL" id="AMK55248.1"/>
    </source>
</evidence>
<sequence length="177" mass="20724">MRVRLAAMRHEKERYRKEETAMRRHDREITDRNDILDIMKRASVVRLAFNSDPVPYILPLNFGLEVLGQDIILWMHGAGEGRKYDFLGQEAAFEMDIENGYLYAPARKSCTMPYESVIGKGVFQEVTQEQEKLHGLDCLIRHAYPEGREYQKDVVKVTRVFCLKVTDFTAKRRMPRP</sequence>
<dbReference type="STRING" id="1702221.AALO17_21140"/>
<keyword evidence="2" id="KW-1185">Reference proteome</keyword>
<name>A0A140DX71_9FIRM</name>
<dbReference type="InterPro" id="IPR024747">
    <property type="entry name" value="Pyridox_Oxase-rel"/>
</dbReference>
<dbReference type="EMBL" id="CP011391">
    <property type="protein sequence ID" value="AMK55248.1"/>
    <property type="molecule type" value="Genomic_DNA"/>
</dbReference>
<evidence type="ECO:0008006" key="3">
    <source>
        <dbReference type="Google" id="ProtNLM"/>
    </source>
</evidence>
<dbReference type="KEGG" id="fro:AALO17_21140"/>
<dbReference type="InterPro" id="IPR012349">
    <property type="entry name" value="Split_barrel_FMN-bd"/>
</dbReference>
<gene>
    <name evidence="1" type="ORF">AALO17_21140</name>
</gene>
<accession>A0A140DX71</accession>
<dbReference type="SUPFAM" id="SSF50475">
    <property type="entry name" value="FMN-binding split barrel"/>
    <property type="match status" value="1"/>
</dbReference>
<reference evidence="1 2" key="1">
    <citation type="journal article" date="2016" name="Gut Pathog.">
        <title>Whole genome sequencing of "Faecalibaculum rodentium" ALO17, isolated from C57BL/6J laboratory mouse feces.</title>
        <authorList>
            <person name="Lim S."/>
            <person name="Chang D.H."/>
            <person name="Ahn S."/>
            <person name="Kim B.C."/>
        </authorList>
    </citation>
    <scope>NUCLEOTIDE SEQUENCE [LARGE SCALE GENOMIC DNA]</scope>
    <source>
        <strain evidence="1 2">Alo17</strain>
    </source>
</reference>
<dbReference type="Proteomes" id="UP000069771">
    <property type="component" value="Chromosome"/>
</dbReference>
<dbReference type="Pfam" id="PF12900">
    <property type="entry name" value="Pyridox_ox_2"/>
    <property type="match status" value="1"/>
</dbReference>
<organism evidence="1 2">
    <name type="scientific">Faecalibaculum rodentium</name>
    <dbReference type="NCBI Taxonomy" id="1702221"/>
    <lineage>
        <taxon>Bacteria</taxon>
        <taxon>Bacillati</taxon>
        <taxon>Bacillota</taxon>
        <taxon>Erysipelotrichia</taxon>
        <taxon>Erysipelotrichales</taxon>
        <taxon>Erysipelotrichaceae</taxon>
        <taxon>Faecalibaculum</taxon>
    </lineage>
</organism>
<protein>
    <recommendedName>
        <fullName evidence="3">5-nitroimidazole antibiotic resistance protein</fullName>
    </recommendedName>
</protein>